<dbReference type="OrthoDB" id="10051650at2759"/>
<dbReference type="FunFam" id="3.90.190.10:FF:000026">
    <property type="entry name" value="tyrosine-protein phosphatase non-receptor type 9"/>
    <property type="match status" value="1"/>
</dbReference>
<keyword evidence="5" id="KW-1185">Reference proteome</keyword>
<organism evidence="4 5">
    <name type="scientific">Bugula neritina</name>
    <name type="common">Brown bryozoan</name>
    <name type="synonym">Sertularia neritina</name>
    <dbReference type="NCBI Taxonomy" id="10212"/>
    <lineage>
        <taxon>Eukaryota</taxon>
        <taxon>Metazoa</taxon>
        <taxon>Spiralia</taxon>
        <taxon>Lophotrochozoa</taxon>
        <taxon>Bryozoa</taxon>
        <taxon>Gymnolaemata</taxon>
        <taxon>Cheilostomatida</taxon>
        <taxon>Flustrina</taxon>
        <taxon>Buguloidea</taxon>
        <taxon>Bugulidae</taxon>
        <taxon>Bugula</taxon>
    </lineage>
</organism>
<dbReference type="InterPro" id="IPR000242">
    <property type="entry name" value="PTP_cat"/>
</dbReference>
<dbReference type="SUPFAM" id="SSF52799">
    <property type="entry name" value="(Phosphotyrosine protein) phosphatases II"/>
    <property type="match status" value="1"/>
</dbReference>
<evidence type="ECO:0000256" key="1">
    <source>
        <dbReference type="SAM" id="SignalP"/>
    </source>
</evidence>
<evidence type="ECO:0000313" key="4">
    <source>
        <dbReference type="EMBL" id="KAF6018728.1"/>
    </source>
</evidence>
<gene>
    <name evidence="4" type="ORF">EB796_022956</name>
</gene>
<dbReference type="PROSITE" id="PS00383">
    <property type="entry name" value="TYR_PHOSPHATASE_1"/>
    <property type="match status" value="1"/>
</dbReference>
<dbReference type="EMBL" id="VXIV02003280">
    <property type="protein sequence ID" value="KAF6018728.1"/>
    <property type="molecule type" value="Genomic_DNA"/>
</dbReference>
<dbReference type="GO" id="GO:0004725">
    <property type="term" value="F:protein tyrosine phosphatase activity"/>
    <property type="evidence" value="ECO:0007669"/>
    <property type="project" value="InterPro"/>
</dbReference>
<dbReference type="SMART" id="SM00194">
    <property type="entry name" value="PTPc"/>
    <property type="match status" value="1"/>
</dbReference>
<reference evidence="4" key="1">
    <citation type="submission" date="2020-06" db="EMBL/GenBank/DDBJ databases">
        <title>Draft genome of Bugula neritina, a colonial animal packing powerful symbionts and potential medicines.</title>
        <authorList>
            <person name="Rayko M."/>
        </authorList>
    </citation>
    <scope>NUCLEOTIDE SEQUENCE [LARGE SCALE GENOMIC DNA]</scope>
    <source>
        <strain evidence="4">Kwan_BN1</strain>
    </source>
</reference>
<feature type="chain" id="PRO_5029694649" evidence="1">
    <location>
        <begin position="19"/>
        <end position="423"/>
    </location>
</feature>
<evidence type="ECO:0000259" key="3">
    <source>
        <dbReference type="PROSITE" id="PS50056"/>
    </source>
</evidence>
<feature type="domain" description="Tyrosine-protein phosphatase" evidence="2">
    <location>
        <begin position="133"/>
        <end position="400"/>
    </location>
</feature>
<comment type="caution">
    <text evidence="4">The sequence shown here is derived from an EMBL/GenBank/DDBJ whole genome shotgun (WGS) entry which is preliminary data.</text>
</comment>
<dbReference type="InterPro" id="IPR003595">
    <property type="entry name" value="Tyr_Pase_cat"/>
</dbReference>
<dbReference type="PRINTS" id="PR00700">
    <property type="entry name" value="PRTYPHPHTASE"/>
</dbReference>
<evidence type="ECO:0000313" key="5">
    <source>
        <dbReference type="Proteomes" id="UP000593567"/>
    </source>
</evidence>
<dbReference type="Gene3D" id="3.90.190.10">
    <property type="entry name" value="Protein tyrosine phosphatase superfamily"/>
    <property type="match status" value="1"/>
</dbReference>
<feature type="signal peptide" evidence="1">
    <location>
        <begin position="1"/>
        <end position="18"/>
    </location>
</feature>
<dbReference type="PROSITE" id="PS50056">
    <property type="entry name" value="TYR_PHOSPHATASE_2"/>
    <property type="match status" value="1"/>
</dbReference>
<evidence type="ECO:0000259" key="2">
    <source>
        <dbReference type="PROSITE" id="PS50055"/>
    </source>
</evidence>
<accession>A0A7J7IZS8</accession>
<dbReference type="PROSITE" id="PS50055">
    <property type="entry name" value="TYR_PHOSPHATASE_PTP"/>
    <property type="match status" value="1"/>
</dbReference>
<name>A0A7J7IZS8_BUGNE</name>
<dbReference type="PANTHER" id="PTHR19134">
    <property type="entry name" value="RECEPTOR-TYPE TYROSINE-PROTEIN PHOSPHATASE"/>
    <property type="match status" value="1"/>
</dbReference>
<dbReference type="InterPro" id="IPR000387">
    <property type="entry name" value="Tyr_Pase_dom"/>
</dbReference>
<protein>
    <submittedName>
        <fullName evidence="4">Uncharacterized protein</fullName>
    </submittedName>
</protein>
<keyword evidence="1" id="KW-0732">Signal</keyword>
<proteinExistence type="predicted"/>
<dbReference type="PANTHER" id="PTHR19134:SF534">
    <property type="entry name" value="LD27988P"/>
    <property type="match status" value="1"/>
</dbReference>
<dbReference type="InterPro" id="IPR029021">
    <property type="entry name" value="Prot-tyrosine_phosphatase-like"/>
</dbReference>
<dbReference type="SMART" id="SM00404">
    <property type="entry name" value="PTPc_motif"/>
    <property type="match status" value="1"/>
</dbReference>
<dbReference type="InterPro" id="IPR050348">
    <property type="entry name" value="Protein-Tyr_Phosphatase"/>
</dbReference>
<dbReference type="Proteomes" id="UP000593567">
    <property type="component" value="Unassembled WGS sequence"/>
</dbReference>
<sequence length="423" mass="48216">MFVVNVNLILILQLELNGDMNNVTFMVKKPDCIRMKTPSPNAVYLLACLQIMRSSPAHTCSKMSIFKGPFHQCAKLSKLEVIKTFGYKNKLKQPALHSNTQLKSEYGSLPGVYASKSIQQLITHCQSKGRNGLIEEYFELKSAEPAMDFRTSKLPENMSKNRYADVLCLDVSRVILKGESYESDYINANYVDGFDHKKAYISTQGPLEHTVKDQWRLIFQENVRVIVMTTKLAERGRIKCDAYWPLDPLETVDYGKIKVVNLGIANKGDYQITLLEATHKETKEVRHIKHLQYLSWPDQGVPADSSSFLEFLFEVRKAQLDFTADINLKLHSTKPPIIVHCSAGIGRTGTFIAIDIALHMYETTSKVNIERIVKNIRRQRAFSIQMPDQYLFCHLALIQYAIKMGKVESSPDFKKILLGHSKF</sequence>
<dbReference type="Pfam" id="PF00102">
    <property type="entry name" value="Y_phosphatase"/>
    <property type="match status" value="1"/>
</dbReference>
<feature type="domain" description="Tyrosine specific protein phosphatases" evidence="3">
    <location>
        <begin position="306"/>
        <end position="391"/>
    </location>
</feature>
<dbReference type="InterPro" id="IPR016130">
    <property type="entry name" value="Tyr_Pase_AS"/>
</dbReference>
<dbReference type="AlphaFoldDB" id="A0A7J7IZS8"/>